<dbReference type="AlphaFoldDB" id="A0AB39XQY1"/>
<accession>A0AB39XQY1</accession>
<proteinExistence type="predicted"/>
<dbReference type="RefSeq" id="WP_369725703.1">
    <property type="nucleotide sequence ID" value="NZ_CP165734.1"/>
</dbReference>
<protein>
    <submittedName>
        <fullName evidence="1">Uncharacterized protein</fullName>
    </submittedName>
</protein>
<dbReference type="EMBL" id="CP165734">
    <property type="protein sequence ID" value="XDV60345.1"/>
    <property type="molecule type" value="Genomic_DNA"/>
</dbReference>
<organism evidence="1">
    <name type="scientific">Bradyrhizobium sp. LLZ17</name>
    <dbReference type="NCBI Taxonomy" id="3239388"/>
    <lineage>
        <taxon>Bacteria</taxon>
        <taxon>Pseudomonadati</taxon>
        <taxon>Pseudomonadota</taxon>
        <taxon>Alphaproteobacteria</taxon>
        <taxon>Hyphomicrobiales</taxon>
        <taxon>Nitrobacteraceae</taxon>
        <taxon>Bradyrhizobium</taxon>
    </lineage>
</organism>
<gene>
    <name evidence="1" type="ORF">AB8Z38_13955</name>
</gene>
<reference evidence="1" key="1">
    <citation type="submission" date="2024-08" db="EMBL/GenBank/DDBJ databases">
        <authorList>
            <person name="Chaddad Z."/>
            <person name="Lamrabet M."/>
            <person name="Bouhnik O."/>
            <person name="Alami S."/>
            <person name="Wipf D."/>
            <person name="Courty P.E."/>
            <person name="Missbah El Idrissi M."/>
        </authorList>
    </citation>
    <scope>NUCLEOTIDE SEQUENCE</scope>
    <source>
        <strain evidence="1">LLZ17</strain>
    </source>
</reference>
<name>A0AB39XQY1_9BRAD</name>
<evidence type="ECO:0000313" key="1">
    <source>
        <dbReference type="EMBL" id="XDV60345.1"/>
    </source>
</evidence>
<sequence length="158" mass="17565">MPHFVDQIDFAGSTYGFDPSEERDDFWRVSGANTIASVVASANSEGGDESPFRNIGETHQFAEYWHVQQSGSRRSAPVAKTKVLKKDLERIALKEIRGFPGGESVVSVEIKTLSDGPPGISWELYVSATKHADLEVLQEAARKTSYRLKRHYLLQPSP</sequence>